<proteinExistence type="predicted"/>
<organism evidence="1 2">
    <name type="scientific">Phycomyces blakesleeanus (strain ATCC 8743b / DSM 1359 / FGSC 10004 / NBRC 33097 / NRRL 1555)</name>
    <dbReference type="NCBI Taxonomy" id="763407"/>
    <lineage>
        <taxon>Eukaryota</taxon>
        <taxon>Fungi</taxon>
        <taxon>Fungi incertae sedis</taxon>
        <taxon>Mucoromycota</taxon>
        <taxon>Mucoromycotina</taxon>
        <taxon>Mucoromycetes</taxon>
        <taxon>Mucorales</taxon>
        <taxon>Phycomycetaceae</taxon>
        <taxon>Phycomyces</taxon>
    </lineage>
</organism>
<evidence type="ECO:0000313" key="1">
    <source>
        <dbReference type="EMBL" id="OAD69900.1"/>
    </source>
</evidence>
<name>A0A163DA77_PHYB8</name>
<protein>
    <recommendedName>
        <fullName evidence="3">DUF1838 domain-containing protein</fullName>
    </recommendedName>
</protein>
<keyword evidence="2" id="KW-1185">Reference proteome</keyword>
<dbReference type="AlphaFoldDB" id="A0A163DA77"/>
<gene>
    <name evidence="1" type="ORF">PHYBLDRAFT_149080</name>
</gene>
<dbReference type="Proteomes" id="UP000077315">
    <property type="component" value="Unassembled WGS sequence"/>
</dbReference>
<accession>A0A163DA77</accession>
<evidence type="ECO:0008006" key="3">
    <source>
        <dbReference type="Google" id="ProtNLM"/>
    </source>
</evidence>
<dbReference type="RefSeq" id="XP_018287940.1">
    <property type="nucleotide sequence ID" value="XM_018432212.1"/>
</dbReference>
<dbReference type="EMBL" id="KV440990">
    <property type="protein sequence ID" value="OAD69900.1"/>
    <property type="molecule type" value="Genomic_DNA"/>
</dbReference>
<dbReference type="STRING" id="763407.A0A163DA77"/>
<dbReference type="OrthoDB" id="899at2759"/>
<dbReference type="VEuPathDB" id="FungiDB:PHYBLDRAFT_149080"/>
<reference evidence="2" key="1">
    <citation type="submission" date="2015-06" db="EMBL/GenBank/DDBJ databases">
        <title>Expansion of signal transduction pathways in fungi by whole-genome duplication.</title>
        <authorList>
            <consortium name="DOE Joint Genome Institute"/>
            <person name="Corrochano L.M."/>
            <person name="Kuo A."/>
            <person name="Marcet-Houben M."/>
            <person name="Polaino S."/>
            <person name="Salamov A."/>
            <person name="Villalobos J.M."/>
            <person name="Alvarez M.I."/>
            <person name="Avalos J."/>
            <person name="Benito E.P."/>
            <person name="Benoit I."/>
            <person name="Burger G."/>
            <person name="Camino L.P."/>
            <person name="Canovas D."/>
            <person name="Cerda-Olmedo E."/>
            <person name="Cheng J.-F."/>
            <person name="Dominguez A."/>
            <person name="Elias M."/>
            <person name="Eslava A.P."/>
            <person name="Glaser F."/>
            <person name="Grimwood J."/>
            <person name="Gutierrez G."/>
            <person name="Heitman J."/>
            <person name="Henrissat B."/>
            <person name="Iturriaga E.A."/>
            <person name="Lang B.F."/>
            <person name="Lavin J.L."/>
            <person name="Lee S."/>
            <person name="Li W."/>
            <person name="Lindquist E."/>
            <person name="Lopez-Garcia S."/>
            <person name="Luque E.M."/>
            <person name="Marcos A.T."/>
            <person name="Martin J."/>
            <person name="McCluskey K."/>
            <person name="Medina H.R."/>
            <person name="Miralles-Duran A."/>
            <person name="Miyazaki A."/>
            <person name="Munoz-Torres E."/>
            <person name="Oguiza J.A."/>
            <person name="Ohm R."/>
            <person name="Olmedo M."/>
            <person name="Orejas M."/>
            <person name="Ortiz-Castellanos L."/>
            <person name="Pisabarro A.G."/>
            <person name="Rodriguez-Romero J."/>
            <person name="Ruiz-Herrera J."/>
            <person name="Ruiz-Vazquez R."/>
            <person name="Sanz C."/>
            <person name="Schackwitz W."/>
            <person name="Schmutz J."/>
            <person name="Shahriari M."/>
            <person name="Shelest E."/>
            <person name="Silva-Franco F."/>
            <person name="Soanes D."/>
            <person name="Syed K."/>
            <person name="Tagua V.G."/>
            <person name="Talbot N.J."/>
            <person name="Thon M."/>
            <person name="De vries R.P."/>
            <person name="Wiebenga A."/>
            <person name="Yadav J.S."/>
            <person name="Braun E.L."/>
            <person name="Baker S."/>
            <person name="Garre V."/>
            <person name="Horwitz B."/>
            <person name="Torres-Martinez S."/>
            <person name="Idnurm A."/>
            <person name="Herrera-Estrella A."/>
            <person name="Gabaldon T."/>
            <person name="Grigoriev I.V."/>
        </authorList>
    </citation>
    <scope>NUCLEOTIDE SEQUENCE [LARGE SCALE GENOMIC DNA]</scope>
    <source>
        <strain evidence="2">NRRL 1555(-)</strain>
    </source>
</reference>
<dbReference type="Pfam" id="PF08894">
    <property type="entry name" value="DUF1838"/>
    <property type="match status" value="1"/>
</dbReference>
<dbReference type="InterPro" id="IPR014990">
    <property type="entry name" value="DUF1838"/>
</dbReference>
<dbReference type="InParanoid" id="A0A163DA77"/>
<sequence>MDSDNSFGGEFLQRLRYSADPNSETFFEWSGSVFAFLPNQPPKKIFECVGMNVSKAIHSKEQSPKDVLEVTGRELTYYLDPITRKKLTHWVNPWTNECLPVVHIANNPVQMALPWAIKLEPKHNFLGTSTTFTTEIPLFYPNPLSTKDKKFNPYDSRNMYQAGEFFTFTCPTKELNETTIDDVQVNWTRISLFPPFMKMGTSEGYLIYHCTGSKLPHGSTYKDLGPLLVEEIEKKMNAYSHSPAAYDPMIKSVSSWTYFKDNFETYKNDQEIEWPLPN</sequence>
<dbReference type="GeneID" id="28993118"/>
<evidence type="ECO:0000313" key="2">
    <source>
        <dbReference type="Proteomes" id="UP000077315"/>
    </source>
</evidence>